<feature type="transmembrane region" description="Helical" evidence="6">
    <location>
        <begin position="83"/>
        <end position="100"/>
    </location>
</feature>
<protein>
    <submittedName>
        <fullName evidence="7">Simple sugar transport system permease protein</fullName>
    </submittedName>
</protein>
<dbReference type="GO" id="GO:0005886">
    <property type="term" value="C:plasma membrane"/>
    <property type="evidence" value="ECO:0007669"/>
    <property type="project" value="UniProtKB-SubCell"/>
</dbReference>
<evidence type="ECO:0000256" key="1">
    <source>
        <dbReference type="ARBA" id="ARBA00004651"/>
    </source>
</evidence>
<dbReference type="PANTHER" id="PTHR47089">
    <property type="entry name" value="ABC TRANSPORTER, PERMEASE PROTEIN"/>
    <property type="match status" value="1"/>
</dbReference>
<dbReference type="Pfam" id="PF02653">
    <property type="entry name" value="BPD_transp_2"/>
    <property type="match status" value="1"/>
</dbReference>
<sequence>MKNKNRLFYTVVSVLLGFLFGSIILIINDINPLQAFKVIIVGALGKPSYISWVVVKAIPIILTGISVAFAFKTGLFNIGSEGQYIVGSIGAFLIGYLLKLPPVIHPIFAILVGTLFGAIWGGIVGLLKSKFKINEVISSIMFNWIAFYLSNYMLSLKTLRKVGTDTTYPIHATANIEFLGNWKRTDAGINFLMNHSILKQVLRPPLNWGIIIAIVVAILVWYIIKNTTLGYQLKAVGYNLDAAEYGGIDIKRNQVTSMSISGAISGLAGAIMVLGVAGNIGLMASQQGYGFDGMAVALIAGNNPLACIPSGLLFAGLKYGGGKLNSSLNTYSEVVDIVIGIIIFFIAMPRLLELISSLFKKKEAK</sequence>
<evidence type="ECO:0000313" key="7">
    <source>
        <dbReference type="EMBL" id="SMB82787.1"/>
    </source>
</evidence>
<keyword evidence="3 6" id="KW-0812">Transmembrane</keyword>
<dbReference type="GO" id="GO:0022857">
    <property type="term" value="F:transmembrane transporter activity"/>
    <property type="evidence" value="ECO:0007669"/>
    <property type="project" value="InterPro"/>
</dbReference>
<reference evidence="8" key="1">
    <citation type="submission" date="2017-04" db="EMBL/GenBank/DDBJ databases">
        <authorList>
            <person name="Varghese N."/>
            <person name="Submissions S."/>
        </authorList>
    </citation>
    <scope>NUCLEOTIDE SEQUENCE [LARGE SCALE GENOMIC DNA]</scope>
    <source>
        <strain evidence="8">DSM 20463</strain>
    </source>
</reference>
<dbReference type="OrthoDB" id="45037at2"/>
<keyword evidence="2" id="KW-1003">Cell membrane</keyword>
<keyword evidence="7" id="KW-0762">Sugar transport</keyword>
<feature type="transmembrane region" description="Helical" evidence="6">
    <location>
        <begin position="260"/>
        <end position="282"/>
    </location>
</feature>
<feature type="transmembrane region" description="Helical" evidence="6">
    <location>
        <begin position="337"/>
        <end position="359"/>
    </location>
</feature>
<dbReference type="AlphaFoldDB" id="A0A1W1UNX6"/>
<evidence type="ECO:0000256" key="5">
    <source>
        <dbReference type="ARBA" id="ARBA00023136"/>
    </source>
</evidence>
<keyword evidence="5 6" id="KW-0472">Membrane</keyword>
<dbReference type="PANTHER" id="PTHR47089:SF1">
    <property type="entry name" value="GUANOSINE ABC TRANSPORTER PERMEASE PROTEIN NUPP"/>
    <property type="match status" value="1"/>
</dbReference>
<keyword evidence="7" id="KW-0813">Transport</keyword>
<evidence type="ECO:0000256" key="3">
    <source>
        <dbReference type="ARBA" id="ARBA00022692"/>
    </source>
</evidence>
<evidence type="ECO:0000256" key="6">
    <source>
        <dbReference type="SAM" id="Phobius"/>
    </source>
</evidence>
<name>A0A1W1UNX6_PEPAS</name>
<dbReference type="InterPro" id="IPR001851">
    <property type="entry name" value="ABC_transp_permease"/>
</dbReference>
<dbReference type="STRING" id="573058.SAMN00017477_0495"/>
<keyword evidence="4 6" id="KW-1133">Transmembrane helix</keyword>
<feature type="transmembrane region" description="Helical" evidence="6">
    <location>
        <begin position="294"/>
        <end position="317"/>
    </location>
</feature>
<accession>A0A1W1UNX6</accession>
<gene>
    <name evidence="7" type="ORF">SAMN00017477_0495</name>
</gene>
<proteinExistence type="predicted"/>
<evidence type="ECO:0000256" key="2">
    <source>
        <dbReference type="ARBA" id="ARBA00022475"/>
    </source>
</evidence>
<dbReference type="Proteomes" id="UP000192368">
    <property type="component" value="Unassembled WGS sequence"/>
</dbReference>
<dbReference type="EMBL" id="FWWR01000009">
    <property type="protein sequence ID" value="SMB82787.1"/>
    <property type="molecule type" value="Genomic_DNA"/>
</dbReference>
<evidence type="ECO:0000256" key="4">
    <source>
        <dbReference type="ARBA" id="ARBA00022989"/>
    </source>
</evidence>
<feature type="transmembrane region" description="Helical" evidence="6">
    <location>
        <begin position="6"/>
        <end position="28"/>
    </location>
</feature>
<comment type="subcellular location">
    <subcellularLocation>
        <location evidence="1">Cell membrane</location>
        <topology evidence="1">Multi-pass membrane protein</topology>
    </subcellularLocation>
</comment>
<evidence type="ECO:0000313" key="8">
    <source>
        <dbReference type="Proteomes" id="UP000192368"/>
    </source>
</evidence>
<feature type="transmembrane region" description="Helical" evidence="6">
    <location>
        <begin position="49"/>
        <end position="71"/>
    </location>
</feature>
<keyword evidence="8" id="KW-1185">Reference proteome</keyword>
<dbReference type="CDD" id="cd06580">
    <property type="entry name" value="TM_PBP1_transp_TpRbsC_like"/>
    <property type="match status" value="1"/>
</dbReference>
<feature type="transmembrane region" description="Helical" evidence="6">
    <location>
        <begin position="206"/>
        <end position="224"/>
    </location>
</feature>
<feature type="transmembrane region" description="Helical" evidence="6">
    <location>
        <begin position="107"/>
        <end position="127"/>
    </location>
</feature>
<organism evidence="7 8">
    <name type="scientific">Peptoniphilus asaccharolyticus DSM 20463</name>
    <dbReference type="NCBI Taxonomy" id="573058"/>
    <lineage>
        <taxon>Bacteria</taxon>
        <taxon>Bacillati</taxon>
        <taxon>Bacillota</taxon>
        <taxon>Tissierellia</taxon>
        <taxon>Tissierellales</taxon>
        <taxon>Peptoniphilaceae</taxon>
        <taxon>Peptoniphilus</taxon>
    </lineage>
</organism>
<dbReference type="RefSeq" id="WP_084230172.1">
    <property type="nucleotide sequence ID" value="NZ_FWWR01000009.1"/>
</dbReference>